<dbReference type="AlphaFoldDB" id="G2TR81"/>
<dbReference type="KEGG" id="bag:Bcoa_0939"/>
<accession>G2TR81</accession>
<proteinExistence type="predicted"/>
<protein>
    <submittedName>
        <fullName evidence="1">Uncharacterized protein</fullName>
    </submittedName>
</protein>
<sequence length="206" mass="22397">MGRLLPDGVPLLRLVTRPPLLRDDSEVEADCNPHFLGSFLGRFPTVRHYDQLIQVEAGCNLISILVPVSNGPPLLRDDSDGDGFNPRFAFSIHVPVSNGLTLWPDDSEVGAGCNPISILVPVSNGPPLLRDDSYGDGFNPRFAFSIHVPVSNGPTLWSDGSEAEAGFNPLISQAPIKKKRMPYKGHPFLFTNSSSKFPAHLPCPVF</sequence>
<reference evidence="1 2" key="1">
    <citation type="journal article" date="2011" name="Stand. Genomic Sci.">
        <title>Complete Genome Sequence of a thermotolerant sporogenic lactic acid bacterium, Bacillus coagulans strain 36D1.</title>
        <authorList>
            <person name="Rhee M.S."/>
            <person name="Moritz B.E."/>
            <person name="Xie G."/>
            <person name="Glavina Del Rio T."/>
            <person name="Dalin E."/>
            <person name="Tice H."/>
            <person name="Bruce D."/>
            <person name="Goodwin L."/>
            <person name="Chertkov O."/>
            <person name="Brettin T."/>
            <person name="Han C."/>
            <person name="Detter C."/>
            <person name="Pitluck S."/>
            <person name="Land M.L."/>
            <person name="Patel M."/>
            <person name="Ou M."/>
            <person name="Harbrucker R."/>
            <person name="Ingram L.O."/>
            <person name="Shanmugam K.T."/>
        </authorList>
    </citation>
    <scope>NUCLEOTIDE SEQUENCE [LARGE SCALE GENOMIC DNA]</scope>
    <source>
        <strain evidence="1 2">36D1</strain>
    </source>
</reference>
<name>G2TR81_HEYCO</name>
<gene>
    <name evidence="1" type="ORF">Bcoa_0939</name>
</gene>
<evidence type="ECO:0000313" key="2">
    <source>
        <dbReference type="Proteomes" id="UP000009283"/>
    </source>
</evidence>
<organism evidence="1 2">
    <name type="scientific">Heyndrickxia coagulans 36D1</name>
    <dbReference type="NCBI Taxonomy" id="345219"/>
    <lineage>
        <taxon>Bacteria</taxon>
        <taxon>Bacillati</taxon>
        <taxon>Bacillota</taxon>
        <taxon>Bacilli</taxon>
        <taxon>Bacillales</taxon>
        <taxon>Bacillaceae</taxon>
        <taxon>Heyndrickxia</taxon>
    </lineage>
</organism>
<dbReference type="EMBL" id="CP003056">
    <property type="protein sequence ID" value="AEP00157.1"/>
    <property type="molecule type" value="Genomic_DNA"/>
</dbReference>
<dbReference type="Proteomes" id="UP000009283">
    <property type="component" value="Chromosome"/>
</dbReference>
<evidence type="ECO:0000313" key="1">
    <source>
        <dbReference type="EMBL" id="AEP00157.1"/>
    </source>
</evidence>
<dbReference type="HOGENOM" id="CLU_1329732_0_0_9"/>